<dbReference type="EMBL" id="MHCT01000011">
    <property type="protein sequence ID" value="OGY26275.1"/>
    <property type="molecule type" value="Genomic_DNA"/>
</dbReference>
<dbReference type="STRING" id="1802597.A2Z24_02035"/>
<protein>
    <submittedName>
        <fullName evidence="1">Uncharacterized protein</fullName>
    </submittedName>
</protein>
<comment type="caution">
    <text evidence="1">The sequence shown here is derived from an EMBL/GenBank/DDBJ whole genome shotgun (WGS) entry which is preliminary data.</text>
</comment>
<reference evidence="1 2" key="1">
    <citation type="journal article" date="2016" name="Nat. Commun.">
        <title>Thousands of microbial genomes shed light on interconnected biogeochemical processes in an aquifer system.</title>
        <authorList>
            <person name="Anantharaman K."/>
            <person name="Brown C.T."/>
            <person name="Hug L.A."/>
            <person name="Sharon I."/>
            <person name="Castelle C.J."/>
            <person name="Probst A.J."/>
            <person name="Thomas B.C."/>
            <person name="Singh A."/>
            <person name="Wilkins M.J."/>
            <person name="Karaoz U."/>
            <person name="Brodie E.L."/>
            <person name="Williams K.H."/>
            <person name="Hubbard S.S."/>
            <person name="Banfield J.F."/>
        </authorList>
    </citation>
    <scope>NUCLEOTIDE SEQUENCE [LARGE SCALE GENOMIC DNA]</scope>
</reference>
<gene>
    <name evidence="1" type="ORF">A2Z24_02035</name>
</gene>
<dbReference type="Proteomes" id="UP000177588">
    <property type="component" value="Unassembled WGS sequence"/>
</dbReference>
<name>A0A1G1WEZ8_9BACT</name>
<accession>A0A1G1WEZ8</accession>
<proteinExistence type="predicted"/>
<evidence type="ECO:0000313" key="1">
    <source>
        <dbReference type="EMBL" id="OGY26275.1"/>
    </source>
</evidence>
<evidence type="ECO:0000313" key="2">
    <source>
        <dbReference type="Proteomes" id="UP000177588"/>
    </source>
</evidence>
<organism evidence="1 2">
    <name type="scientific">Candidatus Woykebacteria bacterium RBG_16_44_10</name>
    <dbReference type="NCBI Taxonomy" id="1802597"/>
    <lineage>
        <taxon>Bacteria</taxon>
        <taxon>Candidatus Woykeibacteriota</taxon>
    </lineage>
</organism>
<dbReference type="AlphaFoldDB" id="A0A1G1WEZ8"/>
<sequence length="103" mass="11873">MSEKEQILNIAMNLNRVGNWTADGYPARKKRIATFLEQTSGYLKSIETSSLPKPLKNSLTRFLKEYSRLEKEGLDGPRDELDWAEKMMTWGNILTHRASLIKT</sequence>